<keyword evidence="1" id="KW-1133">Transmembrane helix</keyword>
<dbReference type="EMBL" id="JACHMJ010000001">
    <property type="protein sequence ID" value="MBB5843563.1"/>
    <property type="molecule type" value="Genomic_DNA"/>
</dbReference>
<dbReference type="RefSeq" id="WP_184236503.1">
    <property type="nucleotide sequence ID" value="NZ_JACHMJ010000001.1"/>
</dbReference>
<proteinExistence type="predicted"/>
<evidence type="ECO:0000313" key="3">
    <source>
        <dbReference type="Proteomes" id="UP000536685"/>
    </source>
</evidence>
<protein>
    <submittedName>
        <fullName evidence="2">Uncharacterized protein</fullName>
    </submittedName>
</protein>
<keyword evidence="3" id="KW-1185">Reference proteome</keyword>
<gene>
    <name evidence="2" type="ORF">HD599_001886</name>
</gene>
<accession>A0A841APP5</accession>
<sequence length="202" mass="20659">MATRWGRFARGWLAALFSTLVAAVSHTLAGGDGPSGLALVLALAFAGLTCIALTGKSVSLVRVAASVALSQVSFHTLFSTIGGSTAGTGMVGGAGHEHAASVVLIADGGTAMHHTDGWMWLGHGVAAVLTVIALRYGEGAFWQLRSIARLFSRTVFAVVPVVSALPRTAPRLPAVGHFFVPRFCAFVRSSLGLRGPPVGAAA</sequence>
<dbReference type="AlphaFoldDB" id="A0A841APP5"/>
<reference evidence="2 3" key="1">
    <citation type="submission" date="2020-08" db="EMBL/GenBank/DDBJ databases">
        <title>Sequencing the genomes of 1000 actinobacteria strains.</title>
        <authorList>
            <person name="Klenk H.-P."/>
        </authorList>
    </citation>
    <scope>NUCLEOTIDE SEQUENCE [LARGE SCALE GENOMIC DNA]</scope>
    <source>
        <strain evidence="2 3">DSM 105784</strain>
    </source>
</reference>
<dbReference type="Proteomes" id="UP000536685">
    <property type="component" value="Unassembled WGS sequence"/>
</dbReference>
<evidence type="ECO:0000256" key="1">
    <source>
        <dbReference type="SAM" id="Phobius"/>
    </source>
</evidence>
<comment type="caution">
    <text evidence="2">The sequence shown here is derived from an EMBL/GenBank/DDBJ whole genome shotgun (WGS) entry which is preliminary data.</text>
</comment>
<keyword evidence="1" id="KW-0472">Membrane</keyword>
<keyword evidence="1" id="KW-0812">Transmembrane</keyword>
<feature type="transmembrane region" description="Helical" evidence="1">
    <location>
        <begin position="35"/>
        <end position="53"/>
    </location>
</feature>
<feature type="transmembrane region" description="Helical" evidence="1">
    <location>
        <begin position="117"/>
        <end position="136"/>
    </location>
</feature>
<name>A0A841APP5_9MICO</name>
<organism evidence="2 3">
    <name type="scientific">Conyzicola lurida</name>
    <dbReference type="NCBI Taxonomy" id="1172621"/>
    <lineage>
        <taxon>Bacteria</taxon>
        <taxon>Bacillati</taxon>
        <taxon>Actinomycetota</taxon>
        <taxon>Actinomycetes</taxon>
        <taxon>Micrococcales</taxon>
        <taxon>Microbacteriaceae</taxon>
        <taxon>Conyzicola</taxon>
    </lineage>
</organism>
<evidence type="ECO:0000313" key="2">
    <source>
        <dbReference type="EMBL" id="MBB5843563.1"/>
    </source>
</evidence>